<evidence type="ECO:0000256" key="1">
    <source>
        <dbReference type="ARBA" id="ARBA00008455"/>
    </source>
</evidence>
<dbReference type="GO" id="GO:0008234">
    <property type="term" value="F:cysteine-type peptidase activity"/>
    <property type="evidence" value="ECO:0007669"/>
    <property type="project" value="InterPro"/>
</dbReference>
<dbReference type="Gene3D" id="3.90.70.10">
    <property type="entry name" value="Cysteine proteinases"/>
    <property type="match status" value="1"/>
</dbReference>
<dbReference type="SUPFAM" id="SSF54001">
    <property type="entry name" value="Cysteine proteinases"/>
    <property type="match status" value="1"/>
</dbReference>
<dbReference type="InterPro" id="IPR038765">
    <property type="entry name" value="Papain-like_cys_pep_sf"/>
</dbReference>
<protein>
    <submittedName>
        <fullName evidence="4">Cathepsin L</fullName>
    </submittedName>
</protein>
<dbReference type="SMART" id="SM00645">
    <property type="entry name" value="Pept_C1"/>
    <property type="match status" value="1"/>
</dbReference>
<feature type="domain" description="Cathepsin propeptide inhibitor" evidence="3">
    <location>
        <begin position="30"/>
        <end position="87"/>
    </location>
</feature>
<gene>
    <name evidence="4" type="primary">CATL_10</name>
    <name evidence="4" type="ORF">g.4421</name>
</gene>
<evidence type="ECO:0000259" key="3">
    <source>
        <dbReference type="SMART" id="SM00848"/>
    </source>
</evidence>
<dbReference type="Pfam" id="PF00112">
    <property type="entry name" value="Peptidase_C1"/>
    <property type="match status" value="1"/>
</dbReference>
<comment type="similarity">
    <text evidence="1">Belongs to the peptidase C1 family.</text>
</comment>
<dbReference type="AlphaFoldDB" id="A0A6G1S9T0"/>
<reference evidence="4" key="1">
    <citation type="submission" date="2018-10" db="EMBL/GenBank/DDBJ databases">
        <title>Transcriptome assembly of Aceria tosichella (Wheat curl mite) Type 2.</title>
        <authorList>
            <person name="Scully E.D."/>
            <person name="Geib S.M."/>
            <person name="Palmer N.A."/>
            <person name="Gupta A.K."/>
            <person name="Sarath G."/>
            <person name="Tatineni S."/>
        </authorList>
    </citation>
    <scope>NUCLEOTIDE SEQUENCE</scope>
    <source>
        <strain evidence="4">LincolnNE</strain>
    </source>
</reference>
<dbReference type="PRINTS" id="PR00705">
    <property type="entry name" value="PAPAIN"/>
</dbReference>
<sequence length="340" mass="38431">MKPTNILLMFAYLTTIGELVMARLLNLHEWKQYKQQHGKVYDSPEEDARRFLLFLATKEQVRLHNANEQADYKLGLNHMSDWTQAERARLRGFRYDPIEHDERVKLSKADPFLGEILADPTPIPSELDWRQVPNRVGPVKNQGWKCAGCWAFSTTGALEGQQVVRNFTKELIPLSEQELIDCSNRNLGCVYGEMSKAMEDIPLIGGIESSVDYGYIDNFYFRCIFDPDKIVMTDSGSIELPMNNATLLKEVVAKFGPVSIGIAMNDRYHSYRSGIFTDPTCGNTLNHASLIVGYGTDAKLGDYWILKDSLSDAWGEGGFMRIKLDICGIGLVSVIPKFDR</sequence>
<dbReference type="InterPro" id="IPR039417">
    <property type="entry name" value="Peptidase_C1A_papain-like"/>
</dbReference>
<dbReference type="SMART" id="SM00848">
    <property type="entry name" value="Inhibitor_I29"/>
    <property type="match status" value="1"/>
</dbReference>
<dbReference type="Pfam" id="PF08246">
    <property type="entry name" value="Inhibitor_I29"/>
    <property type="match status" value="1"/>
</dbReference>
<dbReference type="InterPro" id="IPR013201">
    <property type="entry name" value="Prot_inhib_I29"/>
</dbReference>
<name>A0A6G1S9T0_9ACAR</name>
<dbReference type="CDD" id="cd02248">
    <property type="entry name" value="Peptidase_C1A"/>
    <property type="match status" value="1"/>
</dbReference>
<accession>A0A6G1S9T0</accession>
<proteinExistence type="inferred from homology"/>
<evidence type="ECO:0000313" key="4">
    <source>
        <dbReference type="EMBL" id="MDE47255.1"/>
    </source>
</evidence>
<organism evidence="4">
    <name type="scientific">Aceria tosichella</name>
    <name type="common">wheat curl mite</name>
    <dbReference type="NCBI Taxonomy" id="561515"/>
    <lineage>
        <taxon>Eukaryota</taxon>
        <taxon>Metazoa</taxon>
        <taxon>Ecdysozoa</taxon>
        <taxon>Arthropoda</taxon>
        <taxon>Chelicerata</taxon>
        <taxon>Arachnida</taxon>
        <taxon>Acari</taxon>
        <taxon>Acariformes</taxon>
        <taxon>Trombidiformes</taxon>
        <taxon>Prostigmata</taxon>
        <taxon>Eupodina</taxon>
        <taxon>Eriophyoidea</taxon>
        <taxon>Eriophyidae</taxon>
        <taxon>Eriophyinae</taxon>
        <taxon>Aceriini</taxon>
        <taxon>Aceria</taxon>
    </lineage>
</organism>
<dbReference type="EMBL" id="GGYP01002484">
    <property type="protein sequence ID" value="MDE47255.1"/>
    <property type="molecule type" value="Transcribed_RNA"/>
</dbReference>
<dbReference type="InterPro" id="IPR013128">
    <property type="entry name" value="Peptidase_C1A"/>
</dbReference>
<dbReference type="GO" id="GO:0006508">
    <property type="term" value="P:proteolysis"/>
    <property type="evidence" value="ECO:0007669"/>
    <property type="project" value="InterPro"/>
</dbReference>
<evidence type="ECO:0000259" key="2">
    <source>
        <dbReference type="SMART" id="SM00645"/>
    </source>
</evidence>
<feature type="domain" description="Peptidase C1A papain C-terminal" evidence="2">
    <location>
        <begin position="123"/>
        <end position="337"/>
    </location>
</feature>
<dbReference type="InterPro" id="IPR000668">
    <property type="entry name" value="Peptidase_C1A_C"/>
</dbReference>
<dbReference type="PANTHER" id="PTHR12411">
    <property type="entry name" value="CYSTEINE PROTEASE FAMILY C1-RELATED"/>
    <property type="match status" value="1"/>
</dbReference>